<keyword evidence="14" id="KW-1185">Reference proteome</keyword>
<gene>
    <name evidence="13" type="ORF">GRF29_8g3257964</name>
</gene>
<comment type="domain">
    <text evidence="11">Has a modular structure: an endo-beta-1,4-glucanase catalytic module at the N-terminus, a linker rich in serines and threonines, and a C-terminal carbohydrate-binding module (CBM).</text>
</comment>
<evidence type="ECO:0000256" key="4">
    <source>
        <dbReference type="ARBA" id="ARBA00023001"/>
    </source>
</evidence>
<dbReference type="Proteomes" id="UP001280581">
    <property type="component" value="Unassembled WGS sequence"/>
</dbReference>
<keyword evidence="6 11" id="KW-1015">Disulfide bond</keyword>
<dbReference type="GO" id="GO:0030248">
    <property type="term" value="F:cellulose binding"/>
    <property type="evidence" value="ECO:0007669"/>
    <property type="project" value="UniProtKB-UniRule"/>
</dbReference>
<evidence type="ECO:0000256" key="2">
    <source>
        <dbReference type="ARBA" id="ARBA00004613"/>
    </source>
</evidence>
<dbReference type="GO" id="GO:0005576">
    <property type="term" value="C:extracellular region"/>
    <property type="evidence" value="ECO:0007669"/>
    <property type="project" value="UniProtKB-SubCell"/>
</dbReference>
<dbReference type="CDD" id="cd21175">
    <property type="entry name" value="LPMO_AA9"/>
    <property type="match status" value="1"/>
</dbReference>
<evidence type="ECO:0000313" key="14">
    <source>
        <dbReference type="Proteomes" id="UP001280581"/>
    </source>
</evidence>
<keyword evidence="4 11" id="KW-0136">Cellulose degradation</keyword>
<keyword evidence="7 11" id="KW-0119">Carbohydrate metabolism</keyword>
<reference evidence="13 14" key="1">
    <citation type="submission" date="2021-02" db="EMBL/GenBank/DDBJ databases">
        <title>Genome assembly of Pseudopithomyces chartarum.</title>
        <authorList>
            <person name="Jauregui R."/>
            <person name="Singh J."/>
            <person name="Voisey C."/>
        </authorList>
    </citation>
    <scope>NUCLEOTIDE SEQUENCE [LARGE SCALE GENOMIC DNA]</scope>
    <source>
        <strain evidence="13 14">AGR01</strain>
    </source>
</reference>
<evidence type="ECO:0000259" key="12">
    <source>
        <dbReference type="Pfam" id="PF03443"/>
    </source>
</evidence>
<organism evidence="13 14">
    <name type="scientific">Pseudopithomyces chartarum</name>
    <dbReference type="NCBI Taxonomy" id="1892770"/>
    <lineage>
        <taxon>Eukaryota</taxon>
        <taxon>Fungi</taxon>
        <taxon>Dikarya</taxon>
        <taxon>Ascomycota</taxon>
        <taxon>Pezizomycotina</taxon>
        <taxon>Dothideomycetes</taxon>
        <taxon>Pleosporomycetidae</taxon>
        <taxon>Pleosporales</taxon>
        <taxon>Massarineae</taxon>
        <taxon>Didymosphaeriaceae</taxon>
        <taxon>Pseudopithomyces</taxon>
    </lineage>
</organism>
<protein>
    <recommendedName>
        <fullName evidence="11">AA9 family lytic polysaccharide monooxygenase</fullName>
        <ecNumber evidence="11">1.14.99.56</ecNumber>
    </recommendedName>
    <alternativeName>
        <fullName evidence="11">Endo-beta-1,4-glucanase</fullName>
    </alternativeName>
    <alternativeName>
        <fullName evidence="11">Glycosyl hydrolase 61 family protein</fullName>
    </alternativeName>
</protein>
<dbReference type="PANTHER" id="PTHR33353:SF17">
    <property type="entry name" value="ENDO-BETA-1,4-GLUCANASE D"/>
    <property type="match status" value="1"/>
</dbReference>
<evidence type="ECO:0000256" key="5">
    <source>
        <dbReference type="ARBA" id="ARBA00023008"/>
    </source>
</evidence>
<comment type="cofactor">
    <cofactor evidence="1">
        <name>Cu(2+)</name>
        <dbReference type="ChEBI" id="CHEBI:29036"/>
    </cofactor>
</comment>
<comment type="caution">
    <text evidence="13">The sequence shown here is derived from an EMBL/GenBank/DDBJ whole genome shotgun (WGS) entry which is preliminary data.</text>
</comment>
<sequence length="229" mass="25520">MLGQYAQGVFVNGVDQGLFKGIRTPAYNAGPNAGGYSNSPVKDLDSIDMRCNVLGDIQAPDTIKVLPGDNLTFDWHHDYRNDTDEPIAYSHHGPSIVYISPDPPTNNSFVKLWHEGKYEELPFPQPGKWSTTANIRAKHGKMNVRVPKDLQPGYYLIRAEMIGFHEGEVSYKQNPRRGAQFYPNCVQIEVVGNGTVSLPEGVSFPGAYKYEDPGIVYDVRHSHPPSIYP</sequence>
<evidence type="ECO:0000313" key="13">
    <source>
        <dbReference type="EMBL" id="KAK3216419.1"/>
    </source>
</evidence>
<dbReference type="InterPro" id="IPR049892">
    <property type="entry name" value="AA9"/>
</dbReference>
<comment type="catalytic activity">
    <reaction evidence="10 11">
        <text>[(1-&gt;4)-beta-D-glucosyl]n+m + reduced acceptor + O2 = 4-dehydro-beta-D-glucosyl-[(1-&gt;4)-beta-D-glucosyl]n-1 + [(1-&gt;4)-beta-D-glucosyl]m + acceptor + H2O.</text>
        <dbReference type="EC" id="1.14.99.56"/>
    </reaction>
</comment>
<dbReference type="AlphaFoldDB" id="A0AAN6M8A2"/>
<feature type="domain" description="Auxiliary Activity family 9 catalytic" evidence="12">
    <location>
        <begin position="6"/>
        <end position="222"/>
    </location>
</feature>
<dbReference type="GO" id="GO:0008810">
    <property type="term" value="F:cellulase activity"/>
    <property type="evidence" value="ECO:0007669"/>
    <property type="project" value="UniProtKB-UniRule"/>
</dbReference>
<evidence type="ECO:0000256" key="6">
    <source>
        <dbReference type="ARBA" id="ARBA00023157"/>
    </source>
</evidence>
<dbReference type="InterPro" id="IPR005103">
    <property type="entry name" value="AA9_LPMO"/>
</dbReference>
<evidence type="ECO:0000256" key="7">
    <source>
        <dbReference type="ARBA" id="ARBA00023277"/>
    </source>
</evidence>
<evidence type="ECO:0000256" key="3">
    <source>
        <dbReference type="ARBA" id="ARBA00022525"/>
    </source>
</evidence>
<dbReference type="EC" id="1.14.99.56" evidence="11"/>
<dbReference type="PANTHER" id="PTHR33353">
    <property type="entry name" value="PUTATIVE (AFU_ORTHOLOGUE AFUA_1G12560)-RELATED"/>
    <property type="match status" value="1"/>
</dbReference>
<keyword evidence="5" id="KW-0186">Copper</keyword>
<keyword evidence="8 11" id="KW-0624">Polysaccharide degradation</keyword>
<evidence type="ECO:0000256" key="11">
    <source>
        <dbReference type="RuleBase" id="RU368122"/>
    </source>
</evidence>
<dbReference type="Gene3D" id="2.70.50.70">
    <property type="match status" value="1"/>
</dbReference>
<dbReference type="GO" id="GO:0030245">
    <property type="term" value="P:cellulose catabolic process"/>
    <property type="evidence" value="ECO:0007669"/>
    <property type="project" value="UniProtKB-UniRule"/>
</dbReference>
<evidence type="ECO:0000256" key="9">
    <source>
        <dbReference type="ARBA" id="ARBA00044502"/>
    </source>
</evidence>
<evidence type="ECO:0000256" key="1">
    <source>
        <dbReference type="ARBA" id="ARBA00001973"/>
    </source>
</evidence>
<comment type="function">
    <text evidence="11">Lytic polysaccharide monooxygenase (LMPO) that depolymerizes crystalline and amorphous polysaccharides via the oxidation of scissile alpha- or beta-(1-4)-glycosidic bonds, yielding C1 and/or C4 oxidation products. Catalysis by LPMOs requires the reduction of the active-site copper from Cu(II) to Cu(I) by a reducing agent and H(2)O(2) or O(2) as a cosubstrate.</text>
</comment>
<comment type="similarity">
    <text evidence="9">Belongs to the polysaccharide monooxygenase AA9 family.</text>
</comment>
<proteinExistence type="inferred from homology"/>
<comment type="subcellular location">
    <subcellularLocation>
        <location evidence="2 11">Secreted</location>
    </subcellularLocation>
</comment>
<dbReference type="Pfam" id="PF03443">
    <property type="entry name" value="AA9"/>
    <property type="match status" value="1"/>
</dbReference>
<evidence type="ECO:0000256" key="10">
    <source>
        <dbReference type="ARBA" id="ARBA00045077"/>
    </source>
</evidence>
<keyword evidence="3 11" id="KW-0964">Secreted</keyword>
<evidence type="ECO:0000256" key="8">
    <source>
        <dbReference type="ARBA" id="ARBA00023326"/>
    </source>
</evidence>
<dbReference type="EMBL" id="WVTA01000002">
    <property type="protein sequence ID" value="KAK3216419.1"/>
    <property type="molecule type" value="Genomic_DNA"/>
</dbReference>
<accession>A0AAN6M8A2</accession>
<name>A0AAN6M8A2_9PLEO</name>